<evidence type="ECO:0000256" key="1">
    <source>
        <dbReference type="SAM" id="Phobius"/>
    </source>
</evidence>
<evidence type="ECO:0000313" key="3">
    <source>
        <dbReference type="Proteomes" id="UP001152607"/>
    </source>
</evidence>
<dbReference type="Proteomes" id="UP001152607">
    <property type="component" value="Unassembled WGS sequence"/>
</dbReference>
<protein>
    <submittedName>
        <fullName evidence="2">Uncharacterized protein</fullName>
    </submittedName>
</protein>
<organism evidence="2 3">
    <name type="scientific">Periconia digitata</name>
    <dbReference type="NCBI Taxonomy" id="1303443"/>
    <lineage>
        <taxon>Eukaryota</taxon>
        <taxon>Fungi</taxon>
        <taxon>Dikarya</taxon>
        <taxon>Ascomycota</taxon>
        <taxon>Pezizomycotina</taxon>
        <taxon>Dothideomycetes</taxon>
        <taxon>Pleosporomycetidae</taxon>
        <taxon>Pleosporales</taxon>
        <taxon>Massarineae</taxon>
        <taxon>Periconiaceae</taxon>
        <taxon>Periconia</taxon>
    </lineage>
</organism>
<keyword evidence="1" id="KW-0472">Membrane</keyword>
<sequence>MVGKKISIKTQTDNAVIQYHHSTVTIYVLKRYCKILFHMLQRLFHCSSSPVSSQGNIKSFTGCSAISCVWIRAAVCNPVFVFISLCLLLSLPPNSHMS</sequence>
<dbReference type="AlphaFoldDB" id="A0A9W4URT2"/>
<keyword evidence="1" id="KW-0812">Transmembrane</keyword>
<keyword evidence="3" id="KW-1185">Reference proteome</keyword>
<accession>A0A9W4URT2</accession>
<evidence type="ECO:0000313" key="2">
    <source>
        <dbReference type="EMBL" id="CAI6339806.1"/>
    </source>
</evidence>
<gene>
    <name evidence="2" type="ORF">PDIGIT_LOCUS12970</name>
</gene>
<proteinExistence type="predicted"/>
<dbReference type="EMBL" id="CAOQHR010000009">
    <property type="protein sequence ID" value="CAI6339806.1"/>
    <property type="molecule type" value="Genomic_DNA"/>
</dbReference>
<comment type="caution">
    <text evidence="2">The sequence shown here is derived from an EMBL/GenBank/DDBJ whole genome shotgun (WGS) entry which is preliminary data.</text>
</comment>
<reference evidence="2" key="1">
    <citation type="submission" date="2023-01" db="EMBL/GenBank/DDBJ databases">
        <authorList>
            <person name="Van Ghelder C."/>
            <person name="Rancurel C."/>
        </authorList>
    </citation>
    <scope>NUCLEOTIDE SEQUENCE</scope>
    <source>
        <strain evidence="2">CNCM I-4278</strain>
    </source>
</reference>
<name>A0A9W4URT2_9PLEO</name>
<feature type="transmembrane region" description="Helical" evidence="1">
    <location>
        <begin position="69"/>
        <end position="91"/>
    </location>
</feature>
<keyword evidence="1" id="KW-1133">Transmembrane helix</keyword>